<dbReference type="AlphaFoldDB" id="A0A9W4DU50"/>
<organism evidence="7 8">
    <name type="scientific">Actinacidiphila cocklensis</name>
    <dbReference type="NCBI Taxonomy" id="887465"/>
    <lineage>
        <taxon>Bacteria</taxon>
        <taxon>Bacillati</taxon>
        <taxon>Actinomycetota</taxon>
        <taxon>Actinomycetes</taxon>
        <taxon>Kitasatosporales</taxon>
        <taxon>Streptomycetaceae</taxon>
        <taxon>Actinacidiphila</taxon>
    </lineage>
</organism>
<dbReference type="SUPFAM" id="SSF46785">
    <property type="entry name" value="Winged helix' DNA-binding domain"/>
    <property type="match status" value="1"/>
</dbReference>
<name>A0A9W4DU50_9ACTN</name>
<dbReference type="Pfam" id="PF00126">
    <property type="entry name" value="HTH_1"/>
    <property type="match status" value="1"/>
</dbReference>
<dbReference type="InterPro" id="IPR036388">
    <property type="entry name" value="WH-like_DNA-bd_sf"/>
</dbReference>
<comment type="caution">
    <text evidence="7">The sequence shown here is derived from an EMBL/GenBank/DDBJ whole genome shotgun (WGS) entry which is preliminary data.</text>
</comment>
<dbReference type="GO" id="GO:0003677">
    <property type="term" value="F:DNA binding"/>
    <property type="evidence" value="ECO:0007669"/>
    <property type="project" value="UniProtKB-KW"/>
</dbReference>
<dbReference type="PRINTS" id="PR00039">
    <property type="entry name" value="HTHLYSR"/>
</dbReference>
<reference evidence="7" key="1">
    <citation type="submission" date="2021-05" db="EMBL/GenBank/DDBJ databases">
        <authorList>
            <person name="Arsene-Ploetze F."/>
        </authorList>
    </citation>
    <scope>NUCLEOTIDE SEQUENCE</scope>
    <source>
        <strain evidence="7">DSM 42138</strain>
    </source>
</reference>
<accession>A0A9W4DU50</accession>
<evidence type="ECO:0000256" key="2">
    <source>
        <dbReference type="ARBA" id="ARBA00023015"/>
    </source>
</evidence>
<comment type="similarity">
    <text evidence="1">Belongs to the LysR transcriptional regulatory family.</text>
</comment>
<dbReference type="CDD" id="cd08414">
    <property type="entry name" value="PBP2_LTTR_aromatics_like"/>
    <property type="match status" value="1"/>
</dbReference>
<dbReference type="PANTHER" id="PTHR30346">
    <property type="entry name" value="TRANSCRIPTIONAL DUAL REGULATOR HCAR-RELATED"/>
    <property type="match status" value="1"/>
</dbReference>
<proteinExistence type="inferred from homology"/>
<sequence length="352" mass="36414">MRRERGGACRAAIGVNGSGAGSLPQPGRPPSWPASGRGARGSPYDHRVELRQLRYFVTVAEELHFGRAAERLHIVQSAVSQQVRRLERDLGADLLDRSPRHVRLTPAGAAFLPAARAVLAAEEQARAAVADFTAARAATLRLGTSSGLGSHLDRVLGALAELAPDLAVDLVSAPAGDRLGRVAAGDLDAAFLRGRPPEAVPEGVEVVPLWPDPLVAVLPARHRLAAGADVVLGELADLPLRLVPRRENPALVDLVLTACGDAGFEPVPGGGSGGSLQDTLAAIGAGGDRWTVVYASQAARLHAPRVAFLPFRGTGLALTTALAVPAGRPSAAVRLLLRACAPEEAPGGDLDT</sequence>
<dbReference type="SUPFAM" id="SSF53850">
    <property type="entry name" value="Periplasmic binding protein-like II"/>
    <property type="match status" value="1"/>
</dbReference>
<evidence type="ECO:0000256" key="3">
    <source>
        <dbReference type="ARBA" id="ARBA00023125"/>
    </source>
</evidence>
<dbReference type="GO" id="GO:0032993">
    <property type="term" value="C:protein-DNA complex"/>
    <property type="evidence" value="ECO:0007669"/>
    <property type="project" value="TreeGrafter"/>
</dbReference>
<evidence type="ECO:0000259" key="6">
    <source>
        <dbReference type="PROSITE" id="PS50931"/>
    </source>
</evidence>
<dbReference type="PANTHER" id="PTHR30346:SF0">
    <property type="entry name" value="HCA OPERON TRANSCRIPTIONAL ACTIVATOR HCAR"/>
    <property type="match status" value="1"/>
</dbReference>
<gene>
    <name evidence="7" type="ORF">SCOCK_40009</name>
</gene>
<dbReference type="Pfam" id="PF03466">
    <property type="entry name" value="LysR_substrate"/>
    <property type="match status" value="1"/>
</dbReference>
<keyword evidence="4" id="KW-0804">Transcription</keyword>
<dbReference type="EMBL" id="CAJSLV010000070">
    <property type="protein sequence ID" value="CAG6396089.1"/>
    <property type="molecule type" value="Genomic_DNA"/>
</dbReference>
<feature type="region of interest" description="Disordered" evidence="5">
    <location>
        <begin position="1"/>
        <end position="43"/>
    </location>
</feature>
<evidence type="ECO:0000313" key="8">
    <source>
        <dbReference type="Proteomes" id="UP001152519"/>
    </source>
</evidence>
<protein>
    <submittedName>
        <fullName evidence="7">DNA-binding transcriptional regulator, LysR family</fullName>
    </submittedName>
</protein>
<evidence type="ECO:0000256" key="5">
    <source>
        <dbReference type="SAM" id="MobiDB-lite"/>
    </source>
</evidence>
<dbReference type="InterPro" id="IPR036390">
    <property type="entry name" value="WH_DNA-bd_sf"/>
</dbReference>
<evidence type="ECO:0000256" key="1">
    <source>
        <dbReference type="ARBA" id="ARBA00009437"/>
    </source>
</evidence>
<evidence type="ECO:0000313" key="7">
    <source>
        <dbReference type="EMBL" id="CAG6396089.1"/>
    </source>
</evidence>
<dbReference type="InterPro" id="IPR005119">
    <property type="entry name" value="LysR_subst-bd"/>
</dbReference>
<dbReference type="Gene3D" id="3.40.190.10">
    <property type="entry name" value="Periplasmic binding protein-like II"/>
    <property type="match status" value="2"/>
</dbReference>
<keyword evidence="2" id="KW-0805">Transcription regulation</keyword>
<dbReference type="Gene3D" id="1.10.10.10">
    <property type="entry name" value="Winged helix-like DNA-binding domain superfamily/Winged helix DNA-binding domain"/>
    <property type="match status" value="1"/>
</dbReference>
<dbReference type="PROSITE" id="PS50931">
    <property type="entry name" value="HTH_LYSR"/>
    <property type="match status" value="1"/>
</dbReference>
<dbReference type="Proteomes" id="UP001152519">
    <property type="component" value="Unassembled WGS sequence"/>
</dbReference>
<keyword evidence="8" id="KW-1185">Reference proteome</keyword>
<dbReference type="GO" id="GO:0003700">
    <property type="term" value="F:DNA-binding transcription factor activity"/>
    <property type="evidence" value="ECO:0007669"/>
    <property type="project" value="InterPro"/>
</dbReference>
<evidence type="ECO:0000256" key="4">
    <source>
        <dbReference type="ARBA" id="ARBA00023163"/>
    </source>
</evidence>
<keyword evidence="3 7" id="KW-0238">DNA-binding</keyword>
<feature type="domain" description="HTH lysR-type" evidence="6">
    <location>
        <begin position="48"/>
        <end position="105"/>
    </location>
</feature>
<dbReference type="FunFam" id="1.10.10.10:FF:000001">
    <property type="entry name" value="LysR family transcriptional regulator"/>
    <property type="match status" value="1"/>
</dbReference>
<dbReference type="InterPro" id="IPR000847">
    <property type="entry name" value="LysR_HTH_N"/>
</dbReference>